<keyword evidence="3 5" id="KW-0067">ATP-binding</keyword>
<dbReference type="InterPro" id="IPR051120">
    <property type="entry name" value="ABC_AA/LPS_Transport"/>
</dbReference>
<dbReference type="GO" id="GO:0005524">
    <property type="term" value="F:ATP binding"/>
    <property type="evidence" value="ECO:0007669"/>
    <property type="project" value="UniProtKB-KW"/>
</dbReference>
<accession>A0A1I4F4W1</accession>
<dbReference type="PROSITE" id="PS50893">
    <property type="entry name" value="ABC_TRANSPORTER_2"/>
    <property type="match status" value="1"/>
</dbReference>
<reference evidence="5 6" key="1">
    <citation type="submission" date="2016-10" db="EMBL/GenBank/DDBJ databases">
        <authorList>
            <person name="de Groot N.N."/>
        </authorList>
    </citation>
    <scope>NUCLEOTIDE SEQUENCE [LARGE SCALE GENOMIC DNA]</scope>
    <source>
        <strain evidence="5 6">DSM 19981</strain>
    </source>
</reference>
<dbReference type="CDD" id="cd03219">
    <property type="entry name" value="ABC_Mj1267_LivG_branched"/>
    <property type="match status" value="1"/>
</dbReference>
<evidence type="ECO:0000256" key="1">
    <source>
        <dbReference type="ARBA" id="ARBA00022448"/>
    </source>
</evidence>
<organism evidence="5 6">
    <name type="scientific">Falsiroseomonas stagni DSM 19981</name>
    <dbReference type="NCBI Taxonomy" id="1123062"/>
    <lineage>
        <taxon>Bacteria</taxon>
        <taxon>Pseudomonadati</taxon>
        <taxon>Pseudomonadota</taxon>
        <taxon>Alphaproteobacteria</taxon>
        <taxon>Acetobacterales</taxon>
        <taxon>Roseomonadaceae</taxon>
        <taxon>Falsiroseomonas</taxon>
    </lineage>
</organism>
<evidence type="ECO:0000313" key="5">
    <source>
        <dbReference type="EMBL" id="SFL12964.1"/>
    </source>
</evidence>
<evidence type="ECO:0000256" key="3">
    <source>
        <dbReference type="ARBA" id="ARBA00022840"/>
    </source>
</evidence>
<dbReference type="SMART" id="SM00382">
    <property type="entry name" value="AAA"/>
    <property type="match status" value="1"/>
</dbReference>
<evidence type="ECO:0000313" key="6">
    <source>
        <dbReference type="Proteomes" id="UP000199473"/>
    </source>
</evidence>
<evidence type="ECO:0000256" key="2">
    <source>
        <dbReference type="ARBA" id="ARBA00022741"/>
    </source>
</evidence>
<dbReference type="RefSeq" id="WP_092963309.1">
    <property type="nucleotide sequence ID" value="NZ_FOSQ01000023.1"/>
</dbReference>
<dbReference type="InterPro" id="IPR003593">
    <property type="entry name" value="AAA+_ATPase"/>
</dbReference>
<dbReference type="GO" id="GO:0005886">
    <property type="term" value="C:plasma membrane"/>
    <property type="evidence" value="ECO:0007669"/>
    <property type="project" value="TreeGrafter"/>
</dbReference>
<dbReference type="Pfam" id="PF00005">
    <property type="entry name" value="ABC_tran"/>
    <property type="match status" value="1"/>
</dbReference>
<evidence type="ECO:0000259" key="4">
    <source>
        <dbReference type="PROSITE" id="PS50893"/>
    </source>
</evidence>
<name>A0A1I4F4W1_9PROT</name>
<dbReference type="GO" id="GO:0016887">
    <property type="term" value="F:ATP hydrolysis activity"/>
    <property type="evidence" value="ECO:0007669"/>
    <property type="project" value="InterPro"/>
</dbReference>
<keyword evidence="2" id="KW-0547">Nucleotide-binding</keyword>
<proteinExistence type="predicted"/>
<dbReference type="EMBL" id="FOSQ01000023">
    <property type="protein sequence ID" value="SFL12964.1"/>
    <property type="molecule type" value="Genomic_DNA"/>
</dbReference>
<dbReference type="Proteomes" id="UP000199473">
    <property type="component" value="Unassembled WGS sequence"/>
</dbReference>
<dbReference type="PANTHER" id="PTHR45772">
    <property type="entry name" value="CONSERVED COMPONENT OF ABC TRANSPORTER FOR NATURAL AMINO ACIDS-RELATED"/>
    <property type="match status" value="1"/>
</dbReference>
<dbReference type="STRING" id="1123062.SAMN02745775_12313"/>
<keyword evidence="1" id="KW-0813">Transport</keyword>
<dbReference type="Gene3D" id="3.40.50.300">
    <property type="entry name" value="P-loop containing nucleotide triphosphate hydrolases"/>
    <property type="match status" value="1"/>
</dbReference>
<protein>
    <submittedName>
        <fullName evidence="5">Amino acid/amide ABC transporter ATP-binding protein 1, HAAT family (TC 3.A.1.4.-)</fullName>
    </submittedName>
</protein>
<feature type="domain" description="ABC transporter" evidence="4">
    <location>
        <begin position="6"/>
        <end position="247"/>
    </location>
</feature>
<gene>
    <name evidence="5" type="ORF">SAMN02745775_12313</name>
</gene>
<dbReference type="OrthoDB" id="9779872at2"/>
<dbReference type="InterPro" id="IPR003439">
    <property type="entry name" value="ABC_transporter-like_ATP-bd"/>
</dbReference>
<dbReference type="PANTHER" id="PTHR45772:SF9">
    <property type="entry name" value="CONSERVED COMPONENT OF ABC TRANSPORTER FOR NATURAL AMINO ACIDS"/>
    <property type="match status" value="1"/>
</dbReference>
<keyword evidence="6" id="KW-1185">Reference proteome</keyword>
<dbReference type="SUPFAM" id="SSF52540">
    <property type="entry name" value="P-loop containing nucleoside triphosphate hydrolases"/>
    <property type="match status" value="1"/>
</dbReference>
<dbReference type="InterPro" id="IPR027417">
    <property type="entry name" value="P-loop_NTPase"/>
</dbReference>
<dbReference type="AlphaFoldDB" id="A0A1I4F4W1"/>
<sequence length="249" mass="26130">MNTPAMEAIGLTRRFGGLVAVNDVNLALHVGELHAVIGPNGAGKSTLTNLLSGELRPSAGRLLLHGAEVGDWPSWRFARAGVGRSFQQTNVLKPMTVRENVRLAAQARITPLRRYLQVVTGEHAPTEAAEAALTRVGLGALTGRTAGTLSHGQLRQLEIAMALAAGPTVLLLDEPLAGMGPEESERLAGLLKELAADHAVMLIEHDMDVVFAVADRVTVMVDGQVLEQGAPAAIRGSAAVRDAYLGHAA</sequence>